<accession>A0ABP7XIM7</accession>
<evidence type="ECO:0000313" key="3">
    <source>
        <dbReference type="Proteomes" id="UP001501495"/>
    </source>
</evidence>
<feature type="transmembrane region" description="Helical" evidence="1">
    <location>
        <begin position="117"/>
        <end position="141"/>
    </location>
</feature>
<reference evidence="3" key="1">
    <citation type="journal article" date="2019" name="Int. J. Syst. Evol. Microbiol.">
        <title>The Global Catalogue of Microorganisms (GCM) 10K type strain sequencing project: providing services to taxonomists for standard genome sequencing and annotation.</title>
        <authorList>
            <consortium name="The Broad Institute Genomics Platform"/>
            <consortium name="The Broad Institute Genome Sequencing Center for Infectious Disease"/>
            <person name="Wu L."/>
            <person name="Ma J."/>
        </authorList>
    </citation>
    <scope>NUCLEOTIDE SEQUENCE [LARGE SCALE GENOMIC DNA]</scope>
    <source>
        <strain evidence="3">JCM 16703</strain>
    </source>
</reference>
<organism evidence="2 3">
    <name type="scientific">Nocardioides fonticola</name>
    <dbReference type="NCBI Taxonomy" id="450363"/>
    <lineage>
        <taxon>Bacteria</taxon>
        <taxon>Bacillati</taxon>
        <taxon>Actinomycetota</taxon>
        <taxon>Actinomycetes</taxon>
        <taxon>Propionibacteriales</taxon>
        <taxon>Nocardioidaceae</taxon>
        <taxon>Nocardioides</taxon>
    </lineage>
</organism>
<evidence type="ECO:0000313" key="2">
    <source>
        <dbReference type="EMBL" id="GAA4119068.1"/>
    </source>
</evidence>
<keyword evidence="1" id="KW-0472">Membrane</keyword>
<evidence type="ECO:0000256" key="1">
    <source>
        <dbReference type="SAM" id="Phobius"/>
    </source>
</evidence>
<keyword evidence="1" id="KW-0812">Transmembrane</keyword>
<protein>
    <submittedName>
        <fullName evidence="2">Uncharacterized protein</fullName>
    </submittedName>
</protein>
<proteinExistence type="predicted"/>
<dbReference type="EMBL" id="BAAAZH010000014">
    <property type="protein sequence ID" value="GAA4119068.1"/>
    <property type="molecule type" value="Genomic_DNA"/>
</dbReference>
<sequence>MALAAVGLGMGLVLELPWVLGTTWPDVVALVHGVPASVLAGLVALWFAGLLVHLPVLRAALPGLTSRQALGLNLAGSAVANVLPAGGAAGVGVGFAMTRRWGFSPEQFTSFALVSNLWNAAARLVVGAALLVGAVGVGVPLPSGARTVVICAAATLLTAVALGAPALSSERAARVLAAGLARIWRRAPRRLGGRTDRRAAVMAWLLASRRAVVVALGCGWRRMTLFVLAYVAMQGLLLLGCLDAVHAGAPLGAVAVAFGLERLISLAPVTPGAAGVA</sequence>
<feature type="transmembrane region" description="Helical" evidence="1">
    <location>
        <begin position="69"/>
        <end position="97"/>
    </location>
</feature>
<dbReference type="Proteomes" id="UP001501495">
    <property type="component" value="Unassembled WGS sequence"/>
</dbReference>
<gene>
    <name evidence="2" type="ORF">GCM10022215_21230</name>
</gene>
<keyword evidence="1" id="KW-1133">Transmembrane helix</keyword>
<feature type="transmembrane region" description="Helical" evidence="1">
    <location>
        <begin position="37"/>
        <end position="57"/>
    </location>
</feature>
<comment type="caution">
    <text evidence="2">The sequence shown here is derived from an EMBL/GenBank/DDBJ whole genome shotgun (WGS) entry which is preliminary data.</text>
</comment>
<keyword evidence="3" id="KW-1185">Reference proteome</keyword>
<name>A0ABP7XIM7_9ACTN</name>
<feature type="transmembrane region" description="Helical" evidence="1">
    <location>
        <begin position="148"/>
        <end position="167"/>
    </location>
</feature>